<keyword evidence="4" id="KW-1185">Reference proteome</keyword>
<gene>
    <name evidence="3" type="ORF">QC818_10835</name>
</gene>
<keyword evidence="2" id="KW-0812">Transmembrane</keyword>
<sequence length="88" mass="10013">MSTRVAIHEGARAAPVGAAWATMVNADPSTQVSVVVGVLTCLYLALQMWLIVRRLRSERRKLEMAEREHRNALVRHDEEMERLREGES</sequence>
<dbReference type="RefSeq" id="WP_309652878.1">
    <property type="nucleotide sequence ID" value="NZ_JARWAK010000008.1"/>
</dbReference>
<evidence type="ECO:0000313" key="3">
    <source>
        <dbReference type="EMBL" id="MDR5867285.1"/>
    </source>
</evidence>
<reference evidence="3 4" key="1">
    <citation type="submission" date="2023-04" db="EMBL/GenBank/DDBJ databases">
        <title>A long-awaited taxogenomic arrangement of the family Halomonadaceae.</title>
        <authorList>
            <person name="De La Haba R."/>
            <person name="Chuvochina M."/>
            <person name="Wittouck S."/>
            <person name="Arahal D.R."/>
            <person name="Sanchez-Porro C."/>
            <person name="Hugenholtz P."/>
            <person name="Ventosa A."/>
        </authorList>
    </citation>
    <scope>NUCLEOTIDE SEQUENCE [LARGE SCALE GENOMIC DNA]</scope>
    <source>
        <strain evidence="3 4">DSM 23530</strain>
    </source>
</reference>
<proteinExistence type="predicted"/>
<keyword evidence="2" id="KW-1133">Transmembrane helix</keyword>
<keyword evidence="2" id="KW-0472">Membrane</keyword>
<keyword evidence="1" id="KW-0175">Coiled coil</keyword>
<organism evidence="3 4">
    <name type="scientific">Halomonas koreensis</name>
    <dbReference type="NCBI Taxonomy" id="245385"/>
    <lineage>
        <taxon>Bacteria</taxon>
        <taxon>Pseudomonadati</taxon>
        <taxon>Pseudomonadota</taxon>
        <taxon>Gammaproteobacteria</taxon>
        <taxon>Oceanospirillales</taxon>
        <taxon>Halomonadaceae</taxon>
        <taxon>Halomonas</taxon>
    </lineage>
</organism>
<feature type="transmembrane region" description="Helical" evidence="2">
    <location>
        <begin position="32"/>
        <end position="52"/>
    </location>
</feature>
<dbReference type="EMBL" id="JARWAK010000008">
    <property type="protein sequence ID" value="MDR5867285.1"/>
    <property type="molecule type" value="Genomic_DNA"/>
</dbReference>
<evidence type="ECO:0000256" key="1">
    <source>
        <dbReference type="SAM" id="Coils"/>
    </source>
</evidence>
<dbReference type="Proteomes" id="UP001264519">
    <property type="component" value="Unassembled WGS sequence"/>
</dbReference>
<evidence type="ECO:0000256" key="2">
    <source>
        <dbReference type="SAM" id="Phobius"/>
    </source>
</evidence>
<accession>A0ABU1G316</accession>
<protein>
    <submittedName>
        <fullName evidence="3">Uncharacterized protein</fullName>
    </submittedName>
</protein>
<name>A0ABU1G316_9GAMM</name>
<evidence type="ECO:0000313" key="4">
    <source>
        <dbReference type="Proteomes" id="UP001264519"/>
    </source>
</evidence>
<comment type="caution">
    <text evidence="3">The sequence shown here is derived from an EMBL/GenBank/DDBJ whole genome shotgun (WGS) entry which is preliminary data.</text>
</comment>
<feature type="coiled-coil region" evidence="1">
    <location>
        <begin position="52"/>
        <end position="82"/>
    </location>
</feature>